<feature type="chain" id="PRO_5030647135" evidence="1">
    <location>
        <begin position="20"/>
        <end position="119"/>
    </location>
</feature>
<gene>
    <name evidence="2" type="ORF">GGQ68_001992</name>
</gene>
<proteinExistence type="predicted"/>
<keyword evidence="3" id="KW-1185">Reference proteome</keyword>
<dbReference type="EMBL" id="JACIEJ010000004">
    <property type="protein sequence ID" value="MBB3985659.1"/>
    <property type="molecule type" value="Genomic_DNA"/>
</dbReference>
<comment type="caution">
    <text evidence="2">The sequence shown here is derived from an EMBL/GenBank/DDBJ whole genome shotgun (WGS) entry which is preliminary data.</text>
</comment>
<dbReference type="Proteomes" id="UP000541426">
    <property type="component" value="Unassembled WGS sequence"/>
</dbReference>
<evidence type="ECO:0000313" key="2">
    <source>
        <dbReference type="EMBL" id="MBB3985659.1"/>
    </source>
</evidence>
<dbReference type="AlphaFoldDB" id="A0A7W6DN69"/>
<evidence type="ECO:0000313" key="3">
    <source>
        <dbReference type="Proteomes" id="UP000541426"/>
    </source>
</evidence>
<protein>
    <submittedName>
        <fullName evidence="2">Sulfite reductase alpha subunit-like flavoprotein</fullName>
    </submittedName>
</protein>
<accession>A0A7W6DN69</accession>
<feature type="signal peptide" evidence="1">
    <location>
        <begin position="1"/>
        <end position="19"/>
    </location>
</feature>
<reference evidence="2 3" key="1">
    <citation type="submission" date="2020-08" db="EMBL/GenBank/DDBJ databases">
        <title>Genomic Encyclopedia of Type Strains, Phase IV (KMG-IV): sequencing the most valuable type-strain genomes for metagenomic binning, comparative biology and taxonomic classification.</title>
        <authorList>
            <person name="Goeker M."/>
        </authorList>
    </citation>
    <scope>NUCLEOTIDE SEQUENCE [LARGE SCALE GENOMIC DNA]</scope>
    <source>
        <strain evidence="2 3">DSM 102235</strain>
    </source>
</reference>
<evidence type="ECO:0000256" key="1">
    <source>
        <dbReference type="SAM" id="SignalP"/>
    </source>
</evidence>
<name>A0A7W6DN69_9RHOB</name>
<dbReference type="RefSeq" id="WP_183965411.1">
    <property type="nucleotide sequence ID" value="NZ_BAABBZ010000018.1"/>
</dbReference>
<keyword evidence="1" id="KW-0732">Signal</keyword>
<sequence length="119" mass="13511">MTRFAAFLALILLALPVAAQEEEDGFNLMEEGARQFFEGLMTEVEPTLEELQRTMREVGPQMQDFLVEMGPTLKGILEKVDDWAVYEAPEMLENGDIIIRRKEPLEPDAEDAAPEEIEL</sequence>
<organism evidence="2 3">
    <name type="scientific">Sagittula marina</name>
    <dbReference type="NCBI Taxonomy" id="943940"/>
    <lineage>
        <taxon>Bacteria</taxon>
        <taxon>Pseudomonadati</taxon>
        <taxon>Pseudomonadota</taxon>
        <taxon>Alphaproteobacteria</taxon>
        <taxon>Rhodobacterales</taxon>
        <taxon>Roseobacteraceae</taxon>
        <taxon>Sagittula</taxon>
    </lineage>
</organism>